<proteinExistence type="predicted"/>
<name>A0A8C6T2M7_9GOBI</name>
<dbReference type="Gene3D" id="2.60.120.920">
    <property type="match status" value="1"/>
</dbReference>
<dbReference type="InterPro" id="IPR000315">
    <property type="entry name" value="Znf_B-box"/>
</dbReference>
<keyword evidence="1" id="KW-0479">Metal-binding</keyword>
<dbReference type="Proteomes" id="UP000694523">
    <property type="component" value="Unplaced"/>
</dbReference>
<dbReference type="InterPro" id="IPR001870">
    <property type="entry name" value="B30.2/SPRY"/>
</dbReference>
<evidence type="ECO:0000256" key="5">
    <source>
        <dbReference type="SAM" id="Coils"/>
    </source>
</evidence>
<evidence type="ECO:0000259" key="7">
    <source>
        <dbReference type="PROSITE" id="PS50188"/>
    </source>
</evidence>
<reference evidence="8" key="2">
    <citation type="submission" date="2025-09" db="UniProtKB">
        <authorList>
            <consortium name="Ensembl"/>
        </authorList>
    </citation>
    <scope>IDENTIFICATION</scope>
</reference>
<dbReference type="SMART" id="SM00589">
    <property type="entry name" value="PRY"/>
    <property type="match status" value="1"/>
</dbReference>
<dbReference type="InterPro" id="IPR050143">
    <property type="entry name" value="TRIM/RBCC"/>
</dbReference>
<dbReference type="PROSITE" id="PS50188">
    <property type="entry name" value="B302_SPRY"/>
    <property type="match status" value="1"/>
</dbReference>
<dbReference type="Gene3D" id="3.30.160.60">
    <property type="entry name" value="Classic Zinc Finger"/>
    <property type="match status" value="1"/>
</dbReference>
<dbReference type="InterPro" id="IPR027370">
    <property type="entry name" value="Znf-RING_euk"/>
</dbReference>
<dbReference type="SUPFAM" id="SSF57845">
    <property type="entry name" value="B-box zinc-binding domain"/>
    <property type="match status" value="1"/>
</dbReference>
<protein>
    <submittedName>
        <fullName evidence="8">Uncharacterized protein</fullName>
    </submittedName>
</protein>
<dbReference type="Ensembl" id="ENSNMLT00000016486.1">
    <property type="protein sequence ID" value="ENSNMLP00000014671.1"/>
    <property type="gene ID" value="ENSNMLG00000009770.1"/>
</dbReference>
<dbReference type="InterPro" id="IPR043136">
    <property type="entry name" value="B30.2/SPRY_sf"/>
</dbReference>
<feature type="coiled-coil region" evidence="5">
    <location>
        <begin position="159"/>
        <end position="187"/>
    </location>
</feature>
<dbReference type="Pfam" id="PF00643">
    <property type="entry name" value="zf-B_box"/>
    <property type="match status" value="1"/>
</dbReference>
<evidence type="ECO:0000259" key="6">
    <source>
        <dbReference type="PROSITE" id="PS50119"/>
    </source>
</evidence>
<evidence type="ECO:0000313" key="8">
    <source>
        <dbReference type="Ensembl" id="ENSNMLP00000014671.1"/>
    </source>
</evidence>
<dbReference type="InterPro" id="IPR003879">
    <property type="entry name" value="Butyrophylin_SPRY"/>
</dbReference>
<accession>A0A8C6T2M7</accession>
<keyword evidence="5" id="KW-0175">Coiled coil</keyword>
<dbReference type="Pfam" id="PF13765">
    <property type="entry name" value="PRY"/>
    <property type="match status" value="1"/>
</dbReference>
<feature type="domain" description="B30.2/SPRY" evidence="7">
    <location>
        <begin position="245"/>
        <end position="436"/>
    </location>
</feature>
<dbReference type="Gene3D" id="3.30.40.10">
    <property type="entry name" value="Zinc/RING finger domain, C3HC4 (zinc finger)"/>
    <property type="match status" value="1"/>
</dbReference>
<evidence type="ECO:0000313" key="9">
    <source>
        <dbReference type="Proteomes" id="UP000694523"/>
    </source>
</evidence>
<dbReference type="InterPro" id="IPR006574">
    <property type="entry name" value="PRY"/>
</dbReference>
<keyword evidence="3" id="KW-0862">Zinc</keyword>
<dbReference type="AlphaFoldDB" id="A0A8C6T2M7"/>
<dbReference type="SUPFAM" id="SSF57850">
    <property type="entry name" value="RING/U-box"/>
    <property type="match status" value="1"/>
</dbReference>
<dbReference type="InterPro" id="IPR013320">
    <property type="entry name" value="ConA-like_dom_sf"/>
</dbReference>
<dbReference type="PRINTS" id="PR01407">
    <property type="entry name" value="BUTYPHLNCDUF"/>
</dbReference>
<dbReference type="InterPro" id="IPR003877">
    <property type="entry name" value="SPRY_dom"/>
</dbReference>
<dbReference type="PANTHER" id="PTHR24103">
    <property type="entry name" value="E3 UBIQUITIN-PROTEIN LIGASE TRIM"/>
    <property type="match status" value="1"/>
</dbReference>
<dbReference type="Pfam" id="PF13445">
    <property type="entry name" value="zf-RING_UBOX"/>
    <property type="match status" value="1"/>
</dbReference>
<dbReference type="Pfam" id="PF00622">
    <property type="entry name" value="SPRY"/>
    <property type="match status" value="1"/>
</dbReference>
<feature type="domain" description="B box-type" evidence="6">
    <location>
        <begin position="68"/>
        <end position="104"/>
    </location>
</feature>
<sequence length="436" mass="50420">MASRLEQDLTCSICHELFRDPVVLICSHSFCKSKIYMDPPLSLSLRNLVETFTEERKQTSPSPAQPECSLHSEKLRLFCEDHQDLICLVCRDSRTHKDHSFRPIEEAAQELREQLRRDLTPLQENLKAQLEFSEAHITAQARRAQTQIRAQFEKLHQFLREEEESRMKALREEEEQKTQRMKDMMAAVSRDMEAVSQSVSETEELLRAADASFLLQYKTAAKRLQQRPLVEEMGPGALIDQAKHLGNLGFNIWRNMQSLVQFYPVLLDPNTAGPHMILSEDLSSVRRGEEQEVPQNPERGEYYHGVDGSERFVSGTHSWDVEVGENKDWEVGVRGFVQGRDGTEEREWHICFCNGDYSAFSPSDRFSGKRLSVKKKLQRVRVKLDFDTKTLTFTDLDTNTDLYTFTESFPEGLRPYLITFKDVPLKILPRNITVTE</sequence>
<keyword evidence="9" id="KW-1185">Reference proteome</keyword>
<keyword evidence="2 4" id="KW-0863">Zinc-finger</keyword>
<evidence type="ECO:0000256" key="1">
    <source>
        <dbReference type="ARBA" id="ARBA00022723"/>
    </source>
</evidence>
<dbReference type="InterPro" id="IPR013083">
    <property type="entry name" value="Znf_RING/FYVE/PHD"/>
</dbReference>
<dbReference type="SUPFAM" id="SSF49899">
    <property type="entry name" value="Concanavalin A-like lectins/glucanases"/>
    <property type="match status" value="1"/>
</dbReference>
<organism evidence="8 9">
    <name type="scientific">Neogobius melanostomus</name>
    <name type="common">round goby</name>
    <dbReference type="NCBI Taxonomy" id="47308"/>
    <lineage>
        <taxon>Eukaryota</taxon>
        <taxon>Metazoa</taxon>
        <taxon>Chordata</taxon>
        <taxon>Craniata</taxon>
        <taxon>Vertebrata</taxon>
        <taxon>Euteleostomi</taxon>
        <taxon>Actinopterygii</taxon>
        <taxon>Neopterygii</taxon>
        <taxon>Teleostei</taxon>
        <taxon>Neoteleostei</taxon>
        <taxon>Acanthomorphata</taxon>
        <taxon>Gobiaria</taxon>
        <taxon>Gobiiformes</taxon>
        <taxon>Gobioidei</taxon>
        <taxon>Gobiidae</taxon>
        <taxon>Benthophilinae</taxon>
        <taxon>Neogobiini</taxon>
        <taxon>Neogobius</taxon>
    </lineage>
</organism>
<evidence type="ECO:0000256" key="4">
    <source>
        <dbReference type="PROSITE-ProRule" id="PRU00024"/>
    </source>
</evidence>
<evidence type="ECO:0000256" key="2">
    <source>
        <dbReference type="ARBA" id="ARBA00022771"/>
    </source>
</evidence>
<reference evidence="8" key="1">
    <citation type="submission" date="2025-08" db="UniProtKB">
        <authorList>
            <consortium name="Ensembl"/>
        </authorList>
    </citation>
    <scope>IDENTIFICATION</scope>
</reference>
<dbReference type="PROSITE" id="PS50119">
    <property type="entry name" value="ZF_BBOX"/>
    <property type="match status" value="1"/>
</dbReference>
<dbReference type="SMART" id="SM00336">
    <property type="entry name" value="BBOX"/>
    <property type="match status" value="1"/>
</dbReference>
<dbReference type="GO" id="GO:0008270">
    <property type="term" value="F:zinc ion binding"/>
    <property type="evidence" value="ECO:0007669"/>
    <property type="project" value="UniProtKB-KW"/>
</dbReference>
<evidence type="ECO:0000256" key="3">
    <source>
        <dbReference type="ARBA" id="ARBA00022833"/>
    </source>
</evidence>